<keyword evidence="3" id="KW-1185">Reference proteome</keyword>
<comment type="caution">
    <text evidence="2">The sequence shown here is derived from an EMBL/GenBank/DDBJ whole genome shotgun (WGS) entry which is preliminary data.</text>
</comment>
<dbReference type="Proteomes" id="UP001498398">
    <property type="component" value="Unassembled WGS sequence"/>
</dbReference>
<sequence>MSESAVAGASGATGSSTNGTKTSKTTKTVARKTVTDKPKRKRRKTGWSSRKSTGGAAPRRPLGVVTDFMDIDVDHEIISTSPTTEDPRQCERAEEENEKSSNIEGQGLTAELESESKLDYTDDFARLTPEDKWCVGCGDSTTYSRKAECRTCGQIVCFAGPGSKACLEVSPLFAKKGMSPGDYFICPQCTKKDHWMKKLSGYVIYSGFFSSRGQPLHVIENMRWCDFTFFKAPKLPTLGLLQIELDEEMLEGRVPYSMTKLKAEGFASGVVCASEVITHELSAPDYPAHNVASPRPLVTEVVKFDFSTGARTAQYQAQIRRVITAFRRMGVDEVVVFLATHADPDRGDLHFIPHGGGAEALEVLFPELFPRDIQQWFSSVKSHLFIGMLDNIICFPTPQFQPRKAASFTAGFVEQVIYKQIPIETGINHVLRDNFKLGIHSKILRLTAAATERGATTCRAVRYVWTQETRRPWGIEYPIQCPKCQSMQSFSAVGDLAYRPRLKVWECRSRLVGDGIGLGSPCLEAFEVELDETECNLLKGTKEGMWQQHEFKWSEGLMRRF</sequence>
<feature type="compositionally biased region" description="Low complexity" evidence="1">
    <location>
        <begin position="1"/>
        <end position="32"/>
    </location>
</feature>
<evidence type="ECO:0000313" key="2">
    <source>
        <dbReference type="EMBL" id="KAK7440442.1"/>
    </source>
</evidence>
<reference evidence="2 3" key="1">
    <citation type="submission" date="2024-01" db="EMBL/GenBank/DDBJ databases">
        <title>A draft genome for the cacao thread blight pathogen Marasmiellus scandens.</title>
        <authorList>
            <person name="Baruah I.K."/>
            <person name="Leung J."/>
            <person name="Bukari Y."/>
            <person name="Amoako-Attah I."/>
            <person name="Meinhardt L.W."/>
            <person name="Bailey B.A."/>
            <person name="Cohen S.P."/>
        </authorList>
    </citation>
    <scope>NUCLEOTIDE SEQUENCE [LARGE SCALE GENOMIC DNA]</scope>
    <source>
        <strain evidence="2 3">GH-19</strain>
    </source>
</reference>
<organism evidence="2 3">
    <name type="scientific">Marasmiellus scandens</name>
    <dbReference type="NCBI Taxonomy" id="2682957"/>
    <lineage>
        <taxon>Eukaryota</taxon>
        <taxon>Fungi</taxon>
        <taxon>Dikarya</taxon>
        <taxon>Basidiomycota</taxon>
        <taxon>Agaricomycotina</taxon>
        <taxon>Agaricomycetes</taxon>
        <taxon>Agaricomycetidae</taxon>
        <taxon>Agaricales</taxon>
        <taxon>Marasmiineae</taxon>
        <taxon>Omphalotaceae</taxon>
        <taxon>Marasmiellus</taxon>
    </lineage>
</organism>
<evidence type="ECO:0000256" key="1">
    <source>
        <dbReference type="SAM" id="MobiDB-lite"/>
    </source>
</evidence>
<feature type="region of interest" description="Disordered" evidence="1">
    <location>
        <begin position="1"/>
        <end position="106"/>
    </location>
</feature>
<dbReference type="EMBL" id="JBANRG010000068">
    <property type="protein sequence ID" value="KAK7440442.1"/>
    <property type="molecule type" value="Genomic_DNA"/>
</dbReference>
<accession>A0ABR1ITF4</accession>
<protein>
    <submittedName>
        <fullName evidence="2">Uncharacterized protein</fullName>
    </submittedName>
</protein>
<evidence type="ECO:0000313" key="3">
    <source>
        <dbReference type="Proteomes" id="UP001498398"/>
    </source>
</evidence>
<proteinExistence type="predicted"/>
<gene>
    <name evidence="2" type="ORF">VKT23_017080</name>
</gene>
<name>A0ABR1ITF4_9AGAR</name>